<evidence type="ECO:0000256" key="3">
    <source>
        <dbReference type="ARBA" id="ARBA00022692"/>
    </source>
</evidence>
<dbReference type="Gene3D" id="1.20.1250.20">
    <property type="entry name" value="MFS general substrate transporter like domains"/>
    <property type="match status" value="2"/>
</dbReference>
<feature type="transmembrane region" description="Helical" evidence="6">
    <location>
        <begin position="283"/>
        <end position="300"/>
    </location>
</feature>
<feature type="transmembrane region" description="Helical" evidence="6">
    <location>
        <begin position="145"/>
        <end position="168"/>
    </location>
</feature>
<dbReference type="GO" id="GO:0022857">
    <property type="term" value="F:transmembrane transporter activity"/>
    <property type="evidence" value="ECO:0007669"/>
    <property type="project" value="InterPro"/>
</dbReference>
<protein>
    <submittedName>
        <fullName evidence="8">MFS transporter</fullName>
    </submittedName>
</protein>
<feature type="transmembrane region" description="Helical" evidence="6">
    <location>
        <begin position="249"/>
        <end position="271"/>
    </location>
</feature>
<sequence>MSDSSSSSGLAPAIAALPATVYLIAMGAFALGMASYVTAGLMPMIASAFSISLAMTAQLVTAFTLAYGLGSPLVVALLPARAQRSGLLIALAVFVLANGASALAPGFSSLLAWRAIAGVGAGVYLALGIAAAAGVSAPQQRGKAIGVIMGGMAGGTVLGVPLSLLLAQQLGWTAALWLVTVLGGLALAGLLWKLPALPAVPATSLRRKLVLLADGQVLSILLVSLLAAIASLGMYTFIAPLLAWSAQGAAVSATPFLWAWGVGGIAGSVLVGPWADKVAAPKLTWLILLLLALALCALPLAAGWSAWLMLAPIVLWGAAGWALQVPQNQQLLAVRARQGDGNLAIALNESALYLGSAIGAATGGVLLLLDWPMWLLAAGAALVAAAALLLQLPAARRT</sequence>
<evidence type="ECO:0000256" key="6">
    <source>
        <dbReference type="SAM" id="Phobius"/>
    </source>
</evidence>
<name>A0AAJ4MRE6_9BURK</name>
<evidence type="ECO:0000313" key="9">
    <source>
        <dbReference type="Proteomes" id="UP000662821"/>
    </source>
</evidence>
<feature type="domain" description="Major facilitator superfamily (MFS) profile" evidence="7">
    <location>
        <begin position="20"/>
        <end position="396"/>
    </location>
</feature>
<dbReference type="CDD" id="cd17324">
    <property type="entry name" value="MFS_NepI_like"/>
    <property type="match status" value="1"/>
</dbReference>
<dbReference type="AlphaFoldDB" id="A0AAJ4MRE6"/>
<proteinExistence type="predicted"/>
<dbReference type="Pfam" id="PF07690">
    <property type="entry name" value="MFS_1"/>
    <property type="match status" value="1"/>
</dbReference>
<evidence type="ECO:0000259" key="7">
    <source>
        <dbReference type="PROSITE" id="PS50850"/>
    </source>
</evidence>
<feature type="transmembrane region" description="Helical" evidence="6">
    <location>
        <begin position="85"/>
        <end position="105"/>
    </location>
</feature>
<evidence type="ECO:0000256" key="1">
    <source>
        <dbReference type="ARBA" id="ARBA00004651"/>
    </source>
</evidence>
<organism evidence="8 9">
    <name type="scientific">Janthinobacterium lividum</name>
    <dbReference type="NCBI Taxonomy" id="29581"/>
    <lineage>
        <taxon>Bacteria</taxon>
        <taxon>Pseudomonadati</taxon>
        <taxon>Pseudomonadota</taxon>
        <taxon>Betaproteobacteria</taxon>
        <taxon>Burkholderiales</taxon>
        <taxon>Oxalobacteraceae</taxon>
        <taxon>Janthinobacterium</taxon>
    </lineage>
</organism>
<dbReference type="PANTHER" id="PTHR43124:SF10">
    <property type="entry name" value="PURINE EFFLUX PUMP PBUE"/>
    <property type="match status" value="1"/>
</dbReference>
<dbReference type="InterPro" id="IPR011701">
    <property type="entry name" value="MFS"/>
</dbReference>
<keyword evidence="2" id="KW-1003">Cell membrane</keyword>
<evidence type="ECO:0000256" key="5">
    <source>
        <dbReference type="ARBA" id="ARBA00023136"/>
    </source>
</evidence>
<feature type="transmembrane region" description="Helical" evidence="6">
    <location>
        <begin position="217"/>
        <end position="243"/>
    </location>
</feature>
<keyword evidence="3 6" id="KW-0812">Transmembrane</keyword>
<accession>A0AAJ4MRE6</accession>
<dbReference type="InterPro" id="IPR036259">
    <property type="entry name" value="MFS_trans_sf"/>
</dbReference>
<dbReference type="PANTHER" id="PTHR43124">
    <property type="entry name" value="PURINE EFFLUX PUMP PBUE"/>
    <property type="match status" value="1"/>
</dbReference>
<dbReference type="SUPFAM" id="SSF103473">
    <property type="entry name" value="MFS general substrate transporter"/>
    <property type="match status" value="1"/>
</dbReference>
<dbReference type="InterPro" id="IPR050189">
    <property type="entry name" value="MFS_Efflux_Transporters"/>
</dbReference>
<gene>
    <name evidence="8" type="ORF">J3P46_23800</name>
</gene>
<comment type="subcellular location">
    <subcellularLocation>
        <location evidence="1">Cell membrane</location>
        <topology evidence="1">Multi-pass membrane protein</topology>
    </subcellularLocation>
</comment>
<feature type="transmembrane region" description="Helical" evidence="6">
    <location>
        <begin position="57"/>
        <end position="78"/>
    </location>
</feature>
<reference evidence="8 9" key="1">
    <citation type="submission" date="2021-03" db="EMBL/GenBank/DDBJ databases">
        <title>Draft genome sequence of Janthinobacterium sp. strain PLB02 isolated from infected primmorphs (Lubomirskia baicalensis).</title>
        <authorList>
            <person name="Chernogor L.I."/>
            <person name="Belikov S.I."/>
            <person name="Petrushin I.S."/>
        </authorList>
    </citation>
    <scope>NUCLEOTIDE SEQUENCE [LARGE SCALE GENOMIC DNA]</scope>
    <source>
        <strain evidence="8 9">PLB02</strain>
    </source>
</reference>
<feature type="transmembrane region" description="Helical" evidence="6">
    <location>
        <begin position="174"/>
        <end position="196"/>
    </location>
</feature>
<feature type="transmembrane region" description="Helical" evidence="6">
    <location>
        <begin position="111"/>
        <end position="133"/>
    </location>
</feature>
<feature type="transmembrane region" description="Helical" evidence="6">
    <location>
        <begin position="373"/>
        <end position="392"/>
    </location>
</feature>
<evidence type="ECO:0000256" key="2">
    <source>
        <dbReference type="ARBA" id="ARBA00022475"/>
    </source>
</evidence>
<dbReference type="Proteomes" id="UP000662821">
    <property type="component" value="Chromosome"/>
</dbReference>
<evidence type="ECO:0000256" key="4">
    <source>
        <dbReference type="ARBA" id="ARBA00022989"/>
    </source>
</evidence>
<feature type="transmembrane region" description="Helical" evidence="6">
    <location>
        <begin position="306"/>
        <end position="323"/>
    </location>
</feature>
<dbReference type="RefSeq" id="WP_151096763.1">
    <property type="nucleotide sequence ID" value="NZ_CP071520.1"/>
</dbReference>
<keyword evidence="4 6" id="KW-1133">Transmembrane helix</keyword>
<feature type="transmembrane region" description="Helical" evidence="6">
    <location>
        <begin position="12"/>
        <end position="37"/>
    </location>
</feature>
<dbReference type="EMBL" id="CP071520">
    <property type="protein sequence ID" value="QSX95647.1"/>
    <property type="molecule type" value="Genomic_DNA"/>
</dbReference>
<dbReference type="PROSITE" id="PS50850">
    <property type="entry name" value="MFS"/>
    <property type="match status" value="1"/>
</dbReference>
<keyword evidence="5 6" id="KW-0472">Membrane</keyword>
<dbReference type="InterPro" id="IPR020846">
    <property type="entry name" value="MFS_dom"/>
</dbReference>
<dbReference type="GO" id="GO:0005886">
    <property type="term" value="C:plasma membrane"/>
    <property type="evidence" value="ECO:0007669"/>
    <property type="project" value="UniProtKB-SubCell"/>
</dbReference>
<feature type="transmembrane region" description="Helical" evidence="6">
    <location>
        <begin position="343"/>
        <end position="367"/>
    </location>
</feature>
<evidence type="ECO:0000313" key="8">
    <source>
        <dbReference type="EMBL" id="QSX95647.1"/>
    </source>
</evidence>